<evidence type="ECO:0000313" key="4">
    <source>
        <dbReference type="Proteomes" id="UP000297595"/>
    </source>
</evidence>
<dbReference type="OrthoDB" id="5279436at2759"/>
<comment type="caution">
    <text evidence="3">The sequence shown here is derived from an EMBL/GenBank/DDBJ whole genome shotgun (WGS) entry which is preliminary data.</text>
</comment>
<dbReference type="Proteomes" id="UP000297595">
    <property type="component" value="Unassembled WGS sequence"/>
</dbReference>
<dbReference type="AlphaFoldDB" id="A0A7C8P628"/>
<dbReference type="EMBL" id="SOZJ01000005">
    <property type="protein sequence ID" value="TGJ67225.1"/>
    <property type="molecule type" value="Genomic_DNA"/>
</dbReference>
<protein>
    <submittedName>
        <fullName evidence="3">Uncharacterized protein</fullName>
    </submittedName>
</protein>
<dbReference type="EMBL" id="WIQW01000018">
    <property type="protein sequence ID" value="KAF3103494.1"/>
    <property type="molecule type" value="Genomic_DNA"/>
</dbReference>
<reference evidence="1 6" key="2">
    <citation type="submission" date="2019-06" db="EMBL/GenBank/DDBJ databases">
        <authorList>
            <person name="Palmer J.M."/>
        </authorList>
    </citation>
    <scope>NUCLEOTIDE SEQUENCE [LARGE SCALE GENOMIC DNA]</scope>
    <source>
        <strain evidence="1 6">TWF102</strain>
        <strain evidence="2 5">TWF970</strain>
    </source>
</reference>
<accession>A0A7C8P628</accession>
<evidence type="ECO:0000313" key="6">
    <source>
        <dbReference type="Proteomes" id="UP000475325"/>
    </source>
</evidence>
<dbReference type="Proteomes" id="UP000474640">
    <property type="component" value="Unassembled WGS sequence"/>
</dbReference>
<name>A0A7C8P628_ORBOL</name>
<evidence type="ECO:0000313" key="3">
    <source>
        <dbReference type="EMBL" id="TGJ67225.1"/>
    </source>
</evidence>
<organism evidence="3 4">
    <name type="scientific">Orbilia oligospora</name>
    <name type="common">Nematode-trapping fungus</name>
    <name type="synonym">Arthrobotrys oligospora</name>
    <dbReference type="NCBI Taxonomy" id="2813651"/>
    <lineage>
        <taxon>Eukaryota</taxon>
        <taxon>Fungi</taxon>
        <taxon>Dikarya</taxon>
        <taxon>Ascomycota</taxon>
        <taxon>Pezizomycotina</taxon>
        <taxon>Orbiliomycetes</taxon>
        <taxon>Orbiliales</taxon>
        <taxon>Orbiliaceae</taxon>
        <taxon>Orbilia</taxon>
    </lineage>
</organism>
<dbReference type="EMBL" id="JAABOJ010000003">
    <property type="protein sequence ID" value="KAF3288750.1"/>
    <property type="molecule type" value="Genomic_DNA"/>
</dbReference>
<evidence type="ECO:0000313" key="1">
    <source>
        <dbReference type="EMBL" id="KAF3103494.1"/>
    </source>
</evidence>
<sequence>MLVEVNSLKDLNKVLTSNQYCNFLLYDGEWSTSSSRDPFSYQYLCYSELYPRLNFYVVKRTAEVAAAILDKFGLEASVEKKSIAFRSTRRDSTDSIVFFSFYLEKPAESLKAGELSAFHYAIDRCSSNGNTTFQSKQTTLARRSTML</sequence>
<proteinExistence type="predicted"/>
<evidence type="ECO:0000313" key="5">
    <source>
        <dbReference type="Proteomes" id="UP000474640"/>
    </source>
</evidence>
<gene>
    <name evidence="3" type="ORF">EYR41_008793</name>
    <name evidence="1" type="ORF">TWF102_003684</name>
    <name evidence="2" type="ORF">TWF970_005806</name>
</gene>
<evidence type="ECO:0000313" key="2">
    <source>
        <dbReference type="EMBL" id="KAF3288750.1"/>
    </source>
</evidence>
<dbReference type="Proteomes" id="UP000475325">
    <property type="component" value="Unassembled WGS sequence"/>
</dbReference>
<reference evidence="3 4" key="1">
    <citation type="submission" date="2019-03" db="EMBL/GenBank/DDBJ databases">
        <title>Nematode-trapping fungi genome.</title>
        <authorList>
            <person name="Vidal-Diez De Ulzurrun G."/>
        </authorList>
    </citation>
    <scope>NUCLEOTIDE SEQUENCE [LARGE SCALE GENOMIC DNA]</scope>
    <source>
        <strain evidence="3 4">TWF154</strain>
    </source>
</reference>